<proteinExistence type="predicted"/>
<sequence>MSINDEKLAADIATTSPELSLSQLLTQRCVAFSTSPKAVEIIDQGIEKMFKDLIGDAFRSYGDFGKLLTEAFKAALPTNIAEVIYLPSYNSLVINSVREQWAASGIQSDMQERVLELVKEFTTDEAIPKFIKASDLWKAFIEEHKEKAAEEQWERPQVFYEESEDVDGYFRVGLHPEAEGSSVFAKRIENAHRCDFHLAFSPQVEHQKGRRTPITHDGHPVYELYAGHVDGTNVLGKKIVAAYSRFDKLVQALYYGGSFLVMDEIPDADEMTYPHYDY</sequence>
<protein>
    <submittedName>
        <fullName evidence="1">Uncharacterized protein</fullName>
    </submittedName>
</protein>
<dbReference type="Proteomes" id="UP000307326">
    <property type="component" value="Segment"/>
</dbReference>
<evidence type="ECO:0000313" key="1">
    <source>
        <dbReference type="EMBL" id="QBQ72164.1"/>
    </source>
</evidence>
<evidence type="ECO:0000313" key="2">
    <source>
        <dbReference type="Proteomes" id="UP000307326"/>
    </source>
</evidence>
<dbReference type="EMBL" id="MK618715">
    <property type="protein sequence ID" value="QBQ72164.1"/>
    <property type="molecule type" value="Genomic_DNA"/>
</dbReference>
<keyword evidence="2" id="KW-1185">Reference proteome</keyword>
<gene>
    <name evidence="1" type="ORF">CPT_Parlo_015</name>
</gene>
<reference evidence="2" key="1">
    <citation type="submission" date="2019-03" db="EMBL/GenBank/DDBJ databases">
        <authorList>
            <person name="Bockoven R."/>
            <person name="Gutierrez J."/>
            <person name="Newkirk H."/>
            <person name="Liu M."/>
            <person name="Ramsey J."/>
            <person name="Cahill J."/>
        </authorList>
    </citation>
    <scope>NUCLEOTIDE SEQUENCE [LARGE SCALE GENOMIC DNA]</scope>
</reference>
<name>A0A482MHR0_9CAUD</name>
<accession>A0A482MHR0</accession>
<organism evidence="1 2">
    <name type="scientific">Serratia phage Parlo</name>
    <dbReference type="NCBI Taxonomy" id="2557554"/>
    <lineage>
        <taxon>Viruses</taxon>
        <taxon>Duplodnaviria</taxon>
        <taxon>Heunggongvirae</taxon>
        <taxon>Uroviricota</taxon>
        <taxon>Caudoviricetes</taxon>
        <taxon>Parlovirus</taxon>
        <taxon>Parlovirus parlo</taxon>
    </lineage>
</organism>